<dbReference type="CTD" id="148137"/>
<feature type="region of interest" description="Disordered" evidence="1">
    <location>
        <begin position="341"/>
        <end position="371"/>
    </location>
</feature>
<reference evidence="2 3" key="1">
    <citation type="submission" date="2019-04" db="EMBL/GenBank/DDBJ databases">
        <authorList>
            <consortium name="Wellcome Sanger Institute Data Sharing"/>
        </authorList>
    </citation>
    <scope>NUCLEOTIDE SEQUENCE [LARGE SCALE GENOMIC DNA]</scope>
</reference>
<dbReference type="Ensembl" id="ENSSFOT00015072887.1">
    <property type="protein sequence ID" value="ENSSFOP00015045071.1"/>
    <property type="gene ID" value="ENSSFOG00015028380.1"/>
</dbReference>
<dbReference type="AlphaFoldDB" id="A0A8C9T9Q5"/>
<proteinExistence type="predicted"/>
<accession>A0A8C9T9Q5</accession>
<dbReference type="RefSeq" id="XP_018601050.2">
    <property type="nucleotide sequence ID" value="XM_018745534.2"/>
</dbReference>
<feature type="region of interest" description="Disordered" evidence="1">
    <location>
        <begin position="1"/>
        <end position="71"/>
    </location>
</feature>
<dbReference type="PANTHER" id="PTHR22045:SF6">
    <property type="entry name" value="PROLINE AND SERINE-RICH PROTEIN 3"/>
    <property type="match status" value="1"/>
</dbReference>
<feature type="compositionally biased region" description="Polar residues" evidence="1">
    <location>
        <begin position="97"/>
        <end position="129"/>
    </location>
</feature>
<dbReference type="RefSeq" id="XP_018601051.2">
    <property type="nucleotide sequence ID" value="XM_018745535.2"/>
</dbReference>
<dbReference type="GeneTree" id="ENSGT00390000001986"/>
<gene>
    <name evidence="2" type="primary">proser3</name>
</gene>
<reference evidence="2" key="3">
    <citation type="submission" date="2025-09" db="UniProtKB">
        <authorList>
            <consortium name="Ensembl"/>
        </authorList>
    </citation>
    <scope>IDENTIFICATION</scope>
</reference>
<dbReference type="OrthoDB" id="10043502at2759"/>
<dbReference type="PANTHER" id="PTHR22045">
    <property type="entry name" value="PROLINE AND SERINE-RICH PROTEIN 3"/>
    <property type="match status" value="1"/>
</dbReference>
<name>A0A8C9T9Q5_SCLFO</name>
<feature type="compositionally biased region" description="Low complexity" evidence="1">
    <location>
        <begin position="605"/>
        <end position="616"/>
    </location>
</feature>
<feature type="compositionally biased region" description="Polar residues" evidence="1">
    <location>
        <begin position="201"/>
        <end position="218"/>
    </location>
</feature>
<dbReference type="InterPro" id="IPR037646">
    <property type="entry name" value="PROSER3"/>
</dbReference>
<reference evidence="2" key="2">
    <citation type="submission" date="2025-08" db="UniProtKB">
        <authorList>
            <consortium name="Ensembl"/>
        </authorList>
    </citation>
    <scope>IDENTIFICATION</scope>
</reference>
<feature type="compositionally biased region" description="Basic and acidic residues" evidence="1">
    <location>
        <begin position="516"/>
        <end position="526"/>
    </location>
</feature>
<feature type="region of interest" description="Disordered" evidence="1">
    <location>
        <begin position="295"/>
        <end position="317"/>
    </location>
</feature>
<evidence type="ECO:0000313" key="3">
    <source>
        <dbReference type="Proteomes" id="UP000694397"/>
    </source>
</evidence>
<sequence length="686" mass="75090">MKSSCAVFTRKNPFPRNPPLPRSHYRPSLTQKLTKQQKKTTVSSARLSQPANAQPASAPPAPADLATSADQHSLALSNGLPLCAPSKDSDPNFCESWPSTDLDSPPANGTASPGTEVQGTVESSESQAFSAARAPVDQEDSVLAKYIERFRHGSPKSRMERRLLNTLNEGSSFWWKSACPAHPLDLGDSSIRKDDHIVTTLSPVGQSGQNSPDSSNSALYDLTDLSDSHCDTADQEVLQLQERASRLLQRSEHSISSSSLPVSSEGLSSKISSPASAEEPVRRPTVASFMDLTTNTKSPAVPAPGPPYKSSLKELSASRTRPEDDILFQWRLRRKMEQARHWPPIHKQDPAPHHPQGEYGLSSSDPVQTPHVTLVSGEPALLQGNPTCTAAPSLPISSHTVSRLPQVTTVPPHMHLLCDVLPCPIWQSQVPVQRKSPRKPAQNPHQNQEDSSDTSAEVEPSKDESSPFPMSTASTEEEWLSHSKKSVQDRKEVSQEVDLEKKQKHTVSSNSKKKLCRDGDRSEVHKRQPQIGKRLSRDHKREEMLPSRPQESRSQERRSDRSPKSRSAVRTGDQAPPPSPIHSALGQVVSEVLFPIADSPPHPVTPGSSGSLRSPSSTPPAPPQSPAPMPSITEHPEVVSQLLQEAEDSDGLEFEDDPLLQVLRQQREWVKEQISEADALLNDIQN</sequence>
<feature type="region of interest" description="Disordered" evidence="1">
    <location>
        <begin position="201"/>
        <end position="221"/>
    </location>
</feature>
<dbReference type="Proteomes" id="UP000694397">
    <property type="component" value="Chromosome 18"/>
</dbReference>
<feature type="compositionally biased region" description="Low complexity" evidence="1">
    <location>
        <begin position="254"/>
        <end position="269"/>
    </location>
</feature>
<feature type="region of interest" description="Disordered" evidence="1">
    <location>
        <begin position="93"/>
        <end position="135"/>
    </location>
</feature>
<feature type="compositionally biased region" description="Basic and acidic residues" evidence="1">
    <location>
        <begin position="486"/>
        <end position="501"/>
    </location>
</feature>
<evidence type="ECO:0000256" key="1">
    <source>
        <dbReference type="SAM" id="MobiDB-lite"/>
    </source>
</evidence>
<evidence type="ECO:0000313" key="2">
    <source>
        <dbReference type="Ensembl" id="ENSSFOP00015045071.1"/>
    </source>
</evidence>
<keyword evidence="3" id="KW-1185">Reference proteome</keyword>
<feature type="compositionally biased region" description="Basic and acidic residues" evidence="1">
    <location>
        <begin position="341"/>
        <end position="356"/>
    </location>
</feature>
<dbReference type="GeneID" id="108930330"/>
<feature type="compositionally biased region" description="Basic and acidic residues" evidence="1">
    <location>
        <begin position="539"/>
        <end position="563"/>
    </location>
</feature>
<feature type="compositionally biased region" description="Pro residues" evidence="1">
    <location>
        <begin position="617"/>
        <end position="629"/>
    </location>
</feature>
<feature type="region of interest" description="Disordered" evidence="1">
    <location>
        <begin position="249"/>
        <end position="283"/>
    </location>
</feature>
<organism evidence="2 3">
    <name type="scientific">Scleropages formosus</name>
    <name type="common">Asian bonytongue</name>
    <name type="synonym">Osteoglossum formosum</name>
    <dbReference type="NCBI Taxonomy" id="113540"/>
    <lineage>
        <taxon>Eukaryota</taxon>
        <taxon>Metazoa</taxon>
        <taxon>Chordata</taxon>
        <taxon>Craniata</taxon>
        <taxon>Vertebrata</taxon>
        <taxon>Euteleostomi</taxon>
        <taxon>Actinopterygii</taxon>
        <taxon>Neopterygii</taxon>
        <taxon>Teleostei</taxon>
        <taxon>Osteoglossocephala</taxon>
        <taxon>Osteoglossomorpha</taxon>
        <taxon>Osteoglossiformes</taxon>
        <taxon>Osteoglossidae</taxon>
        <taxon>Scleropages</taxon>
    </lineage>
</organism>
<feature type="compositionally biased region" description="Low complexity" evidence="1">
    <location>
        <begin position="47"/>
        <end position="56"/>
    </location>
</feature>
<feature type="region of interest" description="Disordered" evidence="1">
    <location>
        <begin position="432"/>
        <end position="637"/>
    </location>
</feature>
<feature type="compositionally biased region" description="Polar residues" evidence="1">
    <location>
        <begin position="361"/>
        <end position="371"/>
    </location>
</feature>
<protein>
    <submittedName>
        <fullName evidence="2">Proline and serine rich 3</fullName>
    </submittedName>
</protein>